<dbReference type="RefSeq" id="WP_147169181.1">
    <property type="nucleotide sequence ID" value="NZ_VOOR01000059.1"/>
</dbReference>
<keyword evidence="1" id="KW-0812">Transmembrane</keyword>
<organism evidence="2 3">
    <name type="scientific">Phaeodactylibacter luteus</name>
    <dbReference type="NCBI Taxonomy" id="1564516"/>
    <lineage>
        <taxon>Bacteria</taxon>
        <taxon>Pseudomonadati</taxon>
        <taxon>Bacteroidota</taxon>
        <taxon>Saprospiria</taxon>
        <taxon>Saprospirales</taxon>
        <taxon>Haliscomenobacteraceae</taxon>
        <taxon>Phaeodactylibacter</taxon>
    </lineage>
</organism>
<keyword evidence="3" id="KW-1185">Reference proteome</keyword>
<keyword evidence="1" id="KW-0472">Membrane</keyword>
<evidence type="ECO:0000256" key="1">
    <source>
        <dbReference type="SAM" id="Phobius"/>
    </source>
</evidence>
<reference evidence="2 3" key="1">
    <citation type="submission" date="2019-08" db="EMBL/GenBank/DDBJ databases">
        <title>Genome of Phaeodactylibacter luteus.</title>
        <authorList>
            <person name="Bowman J.P."/>
        </authorList>
    </citation>
    <scope>NUCLEOTIDE SEQUENCE [LARGE SCALE GENOMIC DNA]</scope>
    <source>
        <strain evidence="2 3">KCTC 42180</strain>
    </source>
</reference>
<name>A0A5C6RH34_9BACT</name>
<evidence type="ECO:0000313" key="3">
    <source>
        <dbReference type="Proteomes" id="UP000321580"/>
    </source>
</evidence>
<gene>
    <name evidence="2" type="ORF">FRY97_19130</name>
</gene>
<sequence length="82" mass="9437">MKRLFTFPYARVVYGVIILLVGLILMCIPVIPFGYVGVFIGAYLLHHRIPLLGQAMEWLRQRDDSGRLKRFEKQVDELFAAG</sequence>
<accession>A0A5C6RH34</accession>
<dbReference type="AlphaFoldDB" id="A0A5C6RH34"/>
<feature type="transmembrane region" description="Helical" evidence="1">
    <location>
        <begin position="12"/>
        <end position="45"/>
    </location>
</feature>
<proteinExistence type="predicted"/>
<dbReference type="Proteomes" id="UP000321580">
    <property type="component" value="Unassembled WGS sequence"/>
</dbReference>
<keyword evidence="1" id="KW-1133">Transmembrane helix</keyword>
<evidence type="ECO:0000313" key="2">
    <source>
        <dbReference type="EMBL" id="TXB61453.1"/>
    </source>
</evidence>
<protein>
    <submittedName>
        <fullName evidence="2">Uncharacterized protein</fullName>
    </submittedName>
</protein>
<dbReference type="EMBL" id="VOOR01000059">
    <property type="protein sequence ID" value="TXB61453.1"/>
    <property type="molecule type" value="Genomic_DNA"/>
</dbReference>
<dbReference type="OrthoDB" id="9899044at2"/>
<comment type="caution">
    <text evidence="2">The sequence shown here is derived from an EMBL/GenBank/DDBJ whole genome shotgun (WGS) entry which is preliminary data.</text>
</comment>